<name>A0A7R9IZY9_TIMCA</name>
<evidence type="ECO:0000313" key="1">
    <source>
        <dbReference type="EMBL" id="CAD7569772.1"/>
    </source>
</evidence>
<dbReference type="AlphaFoldDB" id="A0A7R9IZY9"/>
<protein>
    <submittedName>
        <fullName evidence="1">(California timema) hypothetical protein</fullName>
    </submittedName>
</protein>
<proteinExistence type="predicted"/>
<organism evidence="1">
    <name type="scientific">Timema californicum</name>
    <name type="common">California timema</name>
    <name type="synonym">Walking stick</name>
    <dbReference type="NCBI Taxonomy" id="61474"/>
    <lineage>
        <taxon>Eukaryota</taxon>
        <taxon>Metazoa</taxon>
        <taxon>Ecdysozoa</taxon>
        <taxon>Arthropoda</taxon>
        <taxon>Hexapoda</taxon>
        <taxon>Insecta</taxon>
        <taxon>Pterygota</taxon>
        <taxon>Neoptera</taxon>
        <taxon>Polyneoptera</taxon>
        <taxon>Phasmatodea</taxon>
        <taxon>Timematodea</taxon>
        <taxon>Timematoidea</taxon>
        <taxon>Timematidae</taxon>
        <taxon>Timema</taxon>
    </lineage>
</organism>
<reference evidence="1" key="1">
    <citation type="submission" date="2020-11" db="EMBL/GenBank/DDBJ databases">
        <authorList>
            <person name="Tran Van P."/>
        </authorList>
    </citation>
    <scope>NUCLEOTIDE SEQUENCE</scope>
</reference>
<dbReference type="EMBL" id="OE179797">
    <property type="protein sequence ID" value="CAD7569772.1"/>
    <property type="molecule type" value="Genomic_DNA"/>
</dbReference>
<accession>A0A7R9IZY9</accession>
<sequence>MGVHPTEIRTSISPSSVVELNTTNALANYATEADKRKFVRCSVPFILRPLTLLSASLKPILWDGGREGERCGFTTDQSILPRQQEQIDHGKRLSLEPKCLHLNFHPDGSHSERVVLSCVTPTVSVSPYWTRASFIVRLSTTQVRVDTKYRKTPTLTKMEWASFAFETGPFHSSSGDGVAVVGGGGGGGPVPNCEDQRELPPYVARANGGVLTPHPSLSLIHFIPYQPSVET</sequence>
<gene>
    <name evidence="1" type="ORF">TCMB3V08_LOCUS2496</name>
</gene>